<evidence type="ECO:0000313" key="1">
    <source>
        <dbReference type="EMBL" id="MED6141192.1"/>
    </source>
</evidence>
<proteinExistence type="predicted"/>
<name>A0ABU6SXQ4_9FABA</name>
<sequence>MCTLPNRPVSILSNFQANTKNRFQPLSSSYTSKSTLQALNLTLKISRILSGQSSSKSSFRSQVTVFEIYLVLGIGGPSCNSNGLLPLMALIELISASLRATYPKPANPSRQYPDPQTYYRVILI</sequence>
<accession>A0ABU6SXQ4</accession>
<dbReference type="Proteomes" id="UP001341840">
    <property type="component" value="Unassembled WGS sequence"/>
</dbReference>
<reference evidence="1 2" key="1">
    <citation type="journal article" date="2023" name="Plants (Basel)">
        <title>Bridging the Gap: Combining Genomics and Transcriptomics Approaches to Understand Stylosanthes scabra, an Orphan Legume from the Brazilian Caatinga.</title>
        <authorList>
            <person name="Ferreira-Neto J.R.C."/>
            <person name="da Silva M.D."/>
            <person name="Binneck E."/>
            <person name="de Melo N.F."/>
            <person name="da Silva R.H."/>
            <person name="de Melo A.L.T.M."/>
            <person name="Pandolfi V."/>
            <person name="Bustamante F.O."/>
            <person name="Brasileiro-Vidal A.C."/>
            <person name="Benko-Iseppon A.M."/>
        </authorList>
    </citation>
    <scope>NUCLEOTIDE SEQUENCE [LARGE SCALE GENOMIC DNA]</scope>
    <source>
        <tissue evidence="1">Leaves</tissue>
    </source>
</reference>
<comment type="caution">
    <text evidence="1">The sequence shown here is derived from an EMBL/GenBank/DDBJ whole genome shotgun (WGS) entry which is preliminary data.</text>
</comment>
<organism evidence="1 2">
    <name type="scientific">Stylosanthes scabra</name>
    <dbReference type="NCBI Taxonomy" id="79078"/>
    <lineage>
        <taxon>Eukaryota</taxon>
        <taxon>Viridiplantae</taxon>
        <taxon>Streptophyta</taxon>
        <taxon>Embryophyta</taxon>
        <taxon>Tracheophyta</taxon>
        <taxon>Spermatophyta</taxon>
        <taxon>Magnoliopsida</taxon>
        <taxon>eudicotyledons</taxon>
        <taxon>Gunneridae</taxon>
        <taxon>Pentapetalae</taxon>
        <taxon>rosids</taxon>
        <taxon>fabids</taxon>
        <taxon>Fabales</taxon>
        <taxon>Fabaceae</taxon>
        <taxon>Papilionoideae</taxon>
        <taxon>50 kb inversion clade</taxon>
        <taxon>dalbergioids sensu lato</taxon>
        <taxon>Dalbergieae</taxon>
        <taxon>Pterocarpus clade</taxon>
        <taxon>Stylosanthes</taxon>
    </lineage>
</organism>
<gene>
    <name evidence="1" type="ORF">PIB30_100856</name>
</gene>
<keyword evidence="2" id="KW-1185">Reference proteome</keyword>
<protein>
    <submittedName>
        <fullName evidence="1">Uncharacterized protein</fullName>
    </submittedName>
</protein>
<dbReference type="EMBL" id="JASCZI010063286">
    <property type="protein sequence ID" value="MED6141192.1"/>
    <property type="molecule type" value="Genomic_DNA"/>
</dbReference>
<evidence type="ECO:0000313" key="2">
    <source>
        <dbReference type="Proteomes" id="UP001341840"/>
    </source>
</evidence>